<keyword evidence="1" id="KW-0812">Transmembrane</keyword>
<name>A0A8J6MWV0_9DELT</name>
<evidence type="ECO:0008006" key="4">
    <source>
        <dbReference type="Google" id="ProtNLM"/>
    </source>
</evidence>
<dbReference type="EMBL" id="JACNJD010000101">
    <property type="protein sequence ID" value="MBC8176160.1"/>
    <property type="molecule type" value="Genomic_DNA"/>
</dbReference>
<proteinExistence type="predicted"/>
<keyword evidence="1" id="KW-0472">Membrane</keyword>
<dbReference type="AlphaFoldDB" id="A0A8J6MWV0"/>
<protein>
    <recommendedName>
        <fullName evidence="4">Polysaccharide chain length determinant N-terminal domain-containing protein</fullName>
    </recommendedName>
</protein>
<gene>
    <name evidence="2" type="ORF">H8E19_02045</name>
</gene>
<organism evidence="2 3">
    <name type="scientific">Candidatus Desulfacyla euxinica</name>
    <dbReference type="NCBI Taxonomy" id="2841693"/>
    <lineage>
        <taxon>Bacteria</taxon>
        <taxon>Deltaproteobacteria</taxon>
        <taxon>Candidatus Desulfacyla</taxon>
    </lineage>
</organism>
<evidence type="ECO:0000256" key="1">
    <source>
        <dbReference type="SAM" id="Phobius"/>
    </source>
</evidence>
<comment type="caution">
    <text evidence="2">The sequence shown here is derived from an EMBL/GenBank/DDBJ whole genome shotgun (WGS) entry which is preliminary data.</text>
</comment>
<sequence length="187" mass="21418">MDDLNRQAGDDQIGVITLMRLMWKWKIVILAGILVCALVAFVISISIPHVYEMDMLVENVQIGTNKVGEKVYLGDLQNIGKQISAGAFSQDILGNLREQYKEALPKRIPFRVSLENNNQFAKIAYEAVDVEMGKEILSQLFKRMHETALVRVAHWKKEIDVGLFLSLFLSVFLEYVYKKDEKRRSVV</sequence>
<evidence type="ECO:0000313" key="2">
    <source>
        <dbReference type="EMBL" id="MBC8176160.1"/>
    </source>
</evidence>
<accession>A0A8J6MWV0</accession>
<keyword evidence="1" id="KW-1133">Transmembrane helix</keyword>
<feature type="transmembrane region" description="Helical" evidence="1">
    <location>
        <begin position="159"/>
        <end position="177"/>
    </location>
</feature>
<feature type="transmembrane region" description="Helical" evidence="1">
    <location>
        <begin position="27"/>
        <end position="47"/>
    </location>
</feature>
<reference evidence="2 3" key="1">
    <citation type="submission" date="2020-08" db="EMBL/GenBank/DDBJ databases">
        <title>Bridging the membrane lipid divide: bacteria of the FCB group superphylum have the potential to synthesize archaeal ether lipids.</title>
        <authorList>
            <person name="Villanueva L."/>
            <person name="Von Meijenfeldt F.A.B."/>
            <person name="Westbye A.B."/>
            <person name="Yadav S."/>
            <person name="Hopmans E.C."/>
            <person name="Dutilh B.E."/>
            <person name="Sinninghe Damste J.S."/>
        </authorList>
    </citation>
    <scope>NUCLEOTIDE SEQUENCE [LARGE SCALE GENOMIC DNA]</scope>
    <source>
        <strain evidence="2">NIOZ-UU27</strain>
    </source>
</reference>
<evidence type="ECO:0000313" key="3">
    <source>
        <dbReference type="Proteomes" id="UP000650524"/>
    </source>
</evidence>
<dbReference type="Proteomes" id="UP000650524">
    <property type="component" value="Unassembled WGS sequence"/>
</dbReference>